<evidence type="ECO:0000256" key="2">
    <source>
        <dbReference type="ARBA" id="ARBA00012438"/>
    </source>
</evidence>
<dbReference type="SUPFAM" id="SSF55874">
    <property type="entry name" value="ATPase domain of HSP90 chaperone/DNA topoisomerase II/histidine kinase"/>
    <property type="match status" value="1"/>
</dbReference>
<dbReference type="Gene3D" id="3.30.565.10">
    <property type="entry name" value="Histidine kinase-like ATPase, C-terminal domain"/>
    <property type="match status" value="1"/>
</dbReference>
<dbReference type="InterPro" id="IPR005467">
    <property type="entry name" value="His_kinase_dom"/>
</dbReference>
<evidence type="ECO:0000256" key="5">
    <source>
        <dbReference type="ARBA" id="ARBA00022777"/>
    </source>
</evidence>
<dbReference type="PANTHER" id="PTHR24421">
    <property type="entry name" value="NITRATE/NITRITE SENSOR PROTEIN NARX-RELATED"/>
    <property type="match status" value="1"/>
</dbReference>
<evidence type="ECO:0000256" key="8">
    <source>
        <dbReference type="SAM" id="Phobius"/>
    </source>
</evidence>
<keyword evidence="6" id="KW-0067">ATP-binding</keyword>
<evidence type="ECO:0000256" key="6">
    <source>
        <dbReference type="ARBA" id="ARBA00022840"/>
    </source>
</evidence>
<proteinExistence type="predicted"/>
<keyword evidence="8" id="KW-0472">Membrane</keyword>
<keyword evidence="4" id="KW-0547">Nucleotide-binding</keyword>
<dbReference type="InterPro" id="IPR003594">
    <property type="entry name" value="HATPase_dom"/>
</dbReference>
<organism evidence="10 11">
    <name type="scientific">Paenibacillus zeirhizosphaerae</name>
    <dbReference type="NCBI Taxonomy" id="2987519"/>
    <lineage>
        <taxon>Bacteria</taxon>
        <taxon>Bacillati</taxon>
        <taxon>Bacillota</taxon>
        <taxon>Bacilli</taxon>
        <taxon>Bacillales</taxon>
        <taxon>Paenibacillaceae</taxon>
        <taxon>Paenibacillus</taxon>
    </lineage>
</organism>
<evidence type="ECO:0000313" key="11">
    <source>
        <dbReference type="Proteomes" id="UP001241848"/>
    </source>
</evidence>
<evidence type="ECO:0000259" key="9">
    <source>
        <dbReference type="PROSITE" id="PS50109"/>
    </source>
</evidence>
<dbReference type="InterPro" id="IPR050482">
    <property type="entry name" value="Sensor_HK_TwoCompSys"/>
</dbReference>
<comment type="catalytic activity">
    <reaction evidence="1">
        <text>ATP + protein L-histidine = ADP + protein N-phospho-L-histidine.</text>
        <dbReference type="EC" id="2.7.13.3"/>
    </reaction>
</comment>
<keyword evidence="7" id="KW-0902">Two-component regulatory system</keyword>
<dbReference type="PROSITE" id="PS50109">
    <property type="entry name" value="HIS_KIN"/>
    <property type="match status" value="1"/>
</dbReference>
<keyword evidence="8" id="KW-1133">Transmembrane helix</keyword>
<evidence type="ECO:0000256" key="7">
    <source>
        <dbReference type="ARBA" id="ARBA00023012"/>
    </source>
</evidence>
<sequence>MSNKTTTAILDESERITISRVPILIWVVIIYMEVMIFQFLSEPMLLNSILFTGTMTAHSCLYWFAHRVVGFKPWLYFVLQGASIFLSAFLLPTGFVLVLVCLIPVLIGQSVGIYYQPLKVTVLFLALYLLFCAALIWFHTEEKIGLLMPVFIMLVVVVIAYAMLFFRQVHARVRSQTFLRELEMAHQKVEELTLANERQRMARDLHDTLAQGLAGIIMQLEAIDAHLTKGGTRRAHEIVRQSMFQSRWALSEARRAIDDLRSKSAAEVDFTEAVREEAQRFTLATGIHVKLELDVKTPLSTLVTEHALHIVRECLTNVAKHAHSKNVFIGILTVEQMLLMEIRDDGKGFNIQTIGKKAGHYGLIGIHERVRLLAGSISIHSSAQEGTSLKIEMPFSKETRYEM</sequence>
<dbReference type="EC" id="2.7.13.3" evidence="2"/>
<dbReference type="InterPro" id="IPR011712">
    <property type="entry name" value="Sig_transdc_His_kin_sub3_dim/P"/>
</dbReference>
<gene>
    <name evidence="10" type="ORF">OIN60_09980</name>
</gene>
<dbReference type="CDD" id="cd16917">
    <property type="entry name" value="HATPase_UhpB-NarQ-NarX-like"/>
    <property type="match status" value="1"/>
</dbReference>
<dbReference type="RefSeq" id="WP_305754723.1">
    <property type="nucleotide sequence ID" value="NZ_JAPCKK010000016.1"/>
</dbReference>
<dbReference type="Pfam" id="PF02518">
    <property type="entry name" value="HATPase_c"/>
    <property type="match status" value="1"/>
</dbReference>
<dbReference type="Pfam" id="PF07730">
    <property type="entry name" value="HisKA_3"/>
    <property type="match status" value="1"/>
</dbReference>
<name>A0ABT9FQV8_9BACL</name>
<reference evidence="10 11" key="1">
    <citation type="submission" date="2022-10" db="EMBL/GenBank/DDBJ databases">
        <title>Paenibacillus description and whole genome data of maize root bacterial community.</title>
        <authorList>
            <person name="Marton D."/>
            <person name="Farkas M."/>
            <person name="Cserhati M."/>
        </authorList>
    </citation>
    <scope>NUCLEOTIDE SEQUENCE [LARGE SCALE GENOMIC DNA]</scope>
    <source>
        <strain evidence="10 11">P96</strain>
    </source>
</reference>
<protein>
    <recommendedName>
        <fullName evidence="2">histidine kinase</fullName>
        <ecNumber evidence="2">2.7.13.3</ecNumber>
    </recommendedName>
</protein>
<feature type="transmembrane region" description="Helical" evidence="8">
    <location>
        <begin position="146"/>
        <end position="166"/>
    </location>
</feature>
<evidence type="ECO:0000313" key="10">
    <source>
        <dbReference type="EMBL" id="MDP4097097.1"/>
    </source>
</evidence>
<keyword evidence="3" id="KW-0808">Transferase</keyword>
<dbReference type="InterPro" id="IPR036890">
    <property type="entry name" value="HATPase_C_sf"/>
</dbReference>
<comment type="caution">
    <text evidence="10">The sequence shown here is derived from an EMBL/GenBank/DDBJ whole genome shotgun (WGS) entry which is preliminary data.</text>
</comment>
<feature type="transmembrane region" description="Helical" evidence="8">
    <location>
        <begin position="21"/>
        <end position="40"/>
    </location>
</feature>
<evidence type="ECO:0000256" key="1">
    <source>
        <dbReference type="ARBA" id="ARBA00000085"/>
    </source>
</evidence>
<accession>A0ABT9FQV8</accession>
<keyword evidence="5 10" id="KW-0418">Kinase</keyword>
<keyword evidence="11" id="KW-1185">Reference proteome</keyword>
<keyword evidence="8" id="KW-0812">Transmembrane</keyword>
<dbReference type="Gene3D" id="1.20.5.1930">
    <property type="match status" value="1"/>
</dbReference>
<feature type="domain" description="Histidine kinase" evidence="9">
    <location>
        <begin position="204"/>
        <end position="397"/>
    </location>
</feature>
<dbReference type="GO" id="GO:0016301">
    <property type="term" value="F:kinase activity"/>
    <property type="evidence" value="ECO:0007669"/>
    <property type="project" value="UniProtKB-KW"/>
</dbReference>
<evidence type="ECO:0000256" key="4">
    <source>
        <dbReference type="ARBA" id="ARBA00022741"/>
    </source>
</evidence>
<feature type="transmembrane region" description="Helical" evidence="8">
    <location>
        <begin position="122"/>
        <end position="140"/>
    </location>
</feature>
<dbReference type="Proteomes" id="UP001241848">
    <property type="component" value="Unassembled WGS sequence"/>
</dbReference>
<evidence type="ECO:0000256" key="3">
    <source>
        <dbReference type="ARBA" id="ARBA00022679"/>
    </source>
</evidence>
<dbReference type="EMBL" id="JAPCKK010000016">
    <property type="protein sequence ID" value="MDP4097097.1"/>
    <property type="molecule type" value="Genomic_DNA"/>
</dbReference>
<dbReference type="PANTHER" id="PTHR24421:SF55">
    <property type="entry name" value="SENSOR HISTIDINE KINASE YDFH"/>
    <property type="match status" value="1"/>
</dbReference>